<dbReference type="EMBL" id="WJXZ01000013">
    <property type="protein sequence ID" value="MRS63944.1"/>
    <property type="molecule type" value="Genomic_DNA"/>
</dbReference>
<comment type="caution">
    <text evidence="1">The sequence shown here is derived from an EMBL/GenBank/DDBJ whole genome shotgun (WGS) entry which is preliminary data.</text>
</comment>
<keyword evidence="2" id="KW-1185">Reference proteome</keyword>
<dbReference type="Proteomes" id="UP000441754">
    <property type="component" value="Unassembled WGS sequence"/>
</dbReference>
<accession>A0A7K0EQ54</accession>
<reference evidence="1 2" key="1">
    <citation type="journal article" date="2018" name="Antonie Van Leeuwenhoek">
        <title>Larkinella terrae sp. nov., isolated from soil on Jeju Island, South Korea.</title>
        <authorList>
            <person name="Ten L.N."/>
            <person name="Jeon J."/>
            <person name="Park S.J."/>
            <person name="Park S."/>
            <person name="Lee S.Y."/>
            <person name="Kim M.K."/>
            <person name="Jung H.Y."/>
        </authorList>
    </citation>
    <scope>NUCLEOTIDE SEQUENCE [LARGE SCALE GENOMIC DNA]</scope>
    <source>
        <strain evidence="1 2">KCTC 52001</strain>
    </source>
</reference>
<dbReference type="OrthoDB" id="5447244at2"/>
<organism evidence="1 2">
    <name type="scientific">Larkinella terrae</name>
    <dbReference type="NCBI Taxonomy" id="2025311"/>
    <lineage>
        <taxon>Bacteria</taxon>
        <taxon>Pseudomonadati</taxon>
        <taxon>Bacteroidota</taxon>
        <taxon>Cytophagia</taxon>
        <taxon>Cytophagales</taxon>
        <taxon>Spirosomataceae</taxon>
        <taxon>Larkinella</taxon>
    </lineage>
</organism>
<evidence type="ECO:0000313" key="2">
    <source>
        <dbReference type="Proteomes" id="UP000441754"/>
    </source>
</evidence>
<name>A0A7K0EQ54_9BACT</name>
<evidence type="ECO:0000313" key="1">
    <source>
        <dbReference type="EMBL" id="MRS63944.1"/>
    </source>
</evidence>
<dbReference type="AlphaFoldDB" id="A0A7K0EQ54"/>
<dbReference type="RefSeq" id="WP_154177303.1">
    <property type="nucleotide sequence ID" value="NZ_WJXZ01000013.1"/>
</dbReference>
<gene>
    <name evidence="1" type="ORF">GJJ30_21780</name>
</gene>
<sequence>MKSFNEIDHIPFMDHRAKALANEINNTQKDYIIRVDENEYKKYLFEKFKFELLKINYESEHIDPPNVKQETVHDNMWNRTYVQDVYYFTVTYSFTGSAELFNMRSTSWHITFAEINIDHINNKVSLVIKLTELDSDKFNRNKADILARAFRNLENVNKDALNWNNSLPANINYLFSRVKSKYEKENSFYAAINVKINPGTQSIFTAPTIKKKIIPQPTASKNKEFSSEPTMSNEMYNDVLKVVYDSGKNMEKKPSLYQNKDEEGLRDQFLFVLETRYEGTTASGETFNRGGKTDIILKYAKDGSNLFVAECKFWHGASEFLKAISQLFDRYLTWRDSKVALILFVKNKEFSNILDTIKSEISNHPYFVSKIGDRGETSFSYKFRLPQDENKQVLFEVIAFHYDK</sequence>
<protein>
    <submittedName>
        <fullName evidence="1">Uncharacterized protein</fullName>
    </submittedName>
</protein>
<proteinExistence type="predicted"/>